<protein>
    <submittedName>
        <fullName evidence="1">Protein TIFY 3B</fullName>
    </submittedName>
</protein>
<sequence length="48" mass="5034">MDCVTVKLEPEQFTVLESSPIAVENHGDCVDGVSSNMGDGSMMNSSAN</sequence>
<feature type="non-terminal residue" evidence="1">
    <location>
        <position position="48"/>
    </location>
</feature>
<name>A0A2K3KAC5_TRIPR</name>
<proteinExistence type="predicted"/>
<evidence type="ECO:0000313" key="2">
    <source>
        <dbReference type="Proteomes" id="UP000236291"/>
    </source>
</evidence>
<evidence type="ECO:0000313" key="1">
    <source>
        <dbReference type="EMBL" id="PNX63251.1"/>
    </source>
</evidence>
<accession>A0A2K3KAC5</accession>
<reference evidence="1 2" key="2">
    <citation type="journal article" date="2017" name="Front. Plant Sci.">
        <title>Gene Classification and Mining of Molecular Markers Useful in Red Clover (Trifolium pratense) Breeding.</title>
        <authorList>
            <person name="Istvanek J."/>
            <person name="Dluhosova J."/>
            <person name="Dluhos P."/>
            <person name="Patkova L."/>
            <person name="Nedelnik J."/>
            <person name="Repkova J."/>
        </authorList>
    </citation>
    <scope>NUCLEOTIDE SEQUENCE [LARGE SCALE GENOMIC DNA]</scope>
    <source>
        <strain evidence="2">cv. Tatra</strain>
        <tissue evidence="1">Young leaves</tissue>
    </source>
</reference>
<dbReference type="AlphaFoldDB" id="A0A2K3KAC5"/>
<reference evidence="1 2" key="1">
    <citation type="journal article" date="2014" name="Am. J. Bot.">
        <title>Genome assembly and annotation for red clover (Trifolium pratense; Fabaceae).</title>
        <authorList>
            <person name="Istvanek J."/>
            <person name="Jaros M."/>
            <person name="Krenek A."/>
            <person name="Repkova J."/>
        </authorList>
    </citation>
    <scope>NUCLEOTIDE SEQUENCE [LARGE SCALE GENOMIC DNA]</scope>
    <source>
        <strain evidence="2">cv. Tatra</strain>
        <tissue evidence="1">Young leaves</tissue>
    </source>
</reference>
<gene>
    <name evidence="1" type="ORF">L195_g061534</name>
</gene>
<comment type="caution">
    <text evidence="1">The sequence shown here is derived from an EMBL/GenBank/DDBJ whole genome shotgun (WGS) entry which is preliminary data.</text>
</comment>
<dbReference type="Proteomes" id="UP000236291">
    <property type="component" value="Unassembled WGS sequence"/>
</dbReference>
<dbReference type="EMBL" id="ASHM01153858">
    <property type="protein sequence ID" value="PNX63251.1"/>
    <property type="molecule type" value="Genomic_DNA"/>
</dbReference>
<organism evidence="1 2">
    <name type="scientific">Trifolium pratense</name>
    <name type="common">Red clover</name>
    <dbReference type="NCBI Taxonomy" id="57577"/>
    <lineage>
        <taxon>Eukaryota</taxon>
        <taxon>Viridiplantae</taxon>
        <taxon>Streptophyta</taxon>
        <taxon>Embryophyta</taxon>
        <taxon>Tracheophyta</taxon>
        <taxon>Spermatophyta</taxon>
        <taxon>Magnoliopsida</taxon>
        <taxon>eudicotyledons</taxon>
        <taxon>Gunneridae</taxon>
        <taxon>Pentapetalae</taxon>
        <taxon>rosids</taxon>
        <taxon>fabids</taxon>
        <taxon>Fabales</taxon>
        <taxon>Fabaceae</taxon>
        <taxon>Papilionoideae</taxon>
        <taxon>50 kb inversion clade</taxon>
        <taxon>NPAAA clade</taxon>
        <taxon>Hologalegina</taxon>
        <taxon>IRL clade</taxon>
        <taxon>Trifolieae</taxon>
        <taxon>Trifolium</taxon>
    </lineage>
</organism>